<dbReference type="PANTHER" id="PTHR12526">
    <property type="entry name" value="GLYCOSYLTRANSFERASE"/>
    <property type="match status" value="1"/>
</dbReference>
<evidence type="ECO:0000313" key="4">
    <source>
        <dbReference type="Proteomes" id="UP000199064"/>
    </source>
</evidence>
<keyword evidence="4" id="KW-1185">Reference proteome</keyword>
<sequence length="409" mass="45094">MKVHFVIQKLTGLTGGAERVLVETAAAMRERGFDVQILTFEARRGEPGFDTGEIPVINLFPFARRGIAPGSKGGETMVSSFNLEQIVKTMPHRFPIAQVKWGLTHGFFIRCLKRYIRRERPSVLIPFMPPAITACAYAAAETGTPVIASTHNVPERDFGPNGRWDANPLFREKCVVALSMVDRILVLLPEFRNWFPDELKKRVVIMPNPVRRLASVSSGNVKRGRTVLGVGRLTTVKRFDILVRAWARLGSRTDGWTLRILGDGPERIRLQTMVDDLGLMNVEMPGVVSDMAREYDQAMILGHPAEFEGFGLAVSEALAHGVPAIGFEDCPGVNTLIEPGRNGILVAPAAEPERMFSEALSDLMQDDARREDMAARATSITERYGSDAIHDRWEHAIRDVAAAGDGPAG</sequence>
<organism evidence="3 4">
    <name type="scientific">Nitratireductor aquibiodomus</name>
    <dbReference type="NCBI Taxonomy" id="204799"/>
    <lineage>
        <taxon>Bacteria</taxon>
        <taxon>Pseudomonadati</taxon>
        <taxon>Pseudomonadota</taxon>
        <taxon>Alphaproteobacteria</taxon>
        <taxon>Hyphomicrobiales</taxon>
        <taxon>Phyllobacteriaceae</taxon>
        <taxon>Nitratireductor</taxon>
    </lineage>
</organism>
<reference evidence="4" key="1">
    <citation type="submission" date="2016-10" db="EMBL/GenBank/DDBJ databases">
        <authorList>
            <person name="Varghese N."/>
            <person name="Submissions S."/>
        </authorList>
    </citation>
    <scope>NUCLEOTIDE SEQUENCE [LARGE SCALE GENOMIC DNA]</scope>
    <source>
        <strain evidence="4">ES.061</strain>
    </source>
</reference>
<dbReference type="SUPFAM" id="SSF53756">
    <property type="entry name" value="UDP-Glycosyltransferase/glycogen phosphorylase"/>
    <property type="match status" value="1"/>
</dbReference>
<protein>
    <submittedName>
        <fullName evidence="3">Glycosyltransferase involved in cell wall bisynthesis</fullName>
    </submittedName>
</protein>
<dbReference type="GO" id="GO:0016757">
    <property type="term" value="F:glycosyltransferase activity"/>
    <property type="evidence" value="ECO:0007669"/>
    <property type="project" value="InterPro"/>
</dbReference>
<gene>
    <name evidence="3" type="ORF">SAMN05216452_3355</name>
</gene>
<evidence type="ECO:0000259" key="1">
    <source>
        <dbReference type="Pfam" id="PF00534"/>
    </source>
</evidence>
<dbReference type="AlphaFoldDB" id="A0A1H4MK10"/>
<dbReference type="InterPro" id="IPR001296">
    <property type="entry name" value="Glyco_trans_1"/>
</dbReference>
<keyword evidence="3" id="KW-0808">Transferase</keyword>
<feature type="domain" description="Glycosyltransferase subfamily 4-like N-terminal" evidence="2">
    <location>
        <begin position="15"/>
        <end position="210"/>
    </location>
</feature>
<name>A0A1H4MK10_9HYPH</name>
<dbReference type="InterPro" id="IPR028098">
    <property type="entry name" value="Glyco_trans_4-like_N"/>
</dbReference>
<proteinExistence type="predicted"/>
<dbReference type="RefSeq" id="WP_090329538.1">
    <property type="nucleotide sequence ID" value="NZ_FNSL01000001.1"/>
</dbReference>
<feature type="domain" description="Glycosyl transferase family 1" evidence="1">
    <location>
        <begin position="218"/>
        <end position="377"/>
    </location>
</feature>
<dbReference type="Pfam" id="PF00534">
    <property type="entry name" value="Glycos_transf_1"/>
    <property type="match status" value="1"/>
</dbReference>
<accession>A0A1H4MK10</accession>
<evidence type="ECO:0000313" key="3">
    <source>
        <dbReference type="EMBL" id="SEB83391.1"/>
    </source>
</evidence>
<dbReference type="Gene3D" id="3.40.50.2000">
    <property type="entry name" value="Glycogen Phosphorylase B"/>
    <property type="match status" value="2"/>
</dbReference>
<dbReference type="Proteomes" id="UP000199064">
    <property type="component" value="Unassembled WGS sequence"/>
</dbReference>
<evidence type="ECO:0000259" key="2">
    <source>
        <dbReference type="Pfam" id="PF13439"/>
    </source>
</evidence>
<dbReference type="EMBL" id="FNSL01000001">
    <property type="protein sequence ID" value="SEB83391.1"/>
    <property type="molecule type" value="Genomic_DNA"/>
</dbReference>
<dbReference type="Pfam" id="PF13439">
    <property type="entry name" value="Glyco_transf_4"/>
    <property type="match status" value="1"/>
</dbReference>